<keyword evidence="2" id="KW-0963">Cytoplasm</keyword>
<dbReference type="SUPFAM" id="SSF53474">
    <property type="entry name" value="alpha/beta-Hydrolases"/>
    <property type="match status" value="1"/>
</dbReference>
<dbReference type="InterPro" id="IPR021764">
    <property type="entry name" value="Enterochelin_esterase_N"/>
</dbReference>
<proteinExistence type="inferred from homology"/>
<evidence type="ECO:0000256" key="3">
    <source>
        <dbReference type="ARBA" id="ARBA00022801"/>
    </source>
</evidence>
<dbReference type="InterPro" id="IPR000801">
    <property type="entry name" value="Esterase-like"/>
</dbReference>
<accession>A0ABV4N9M1</accession>
<dbReference type="PANTHER" id="PTHR48098:SF3">
    <property type="entry name" value="IRON(III) ENTEROBACTIN ESTERASE"/>
    <property type="match status" value="1"/>
</dbReference>
<evidence type="ECO:0000256" key="2">
    <source>
        <dbReference type="ARBA" id="ARBA00022490"/>
    </source>
</evidence>
<gene>
    <name evidence="6" type="ORF">AB4566_06155</name>
</gene>
<dbReference type="Proteomes" id="UP001570417">
    <property type="component" value="Unassembled WGS sequence"/>
</dbReference>
<evidence type="ECO:0000259" key="5">
    <source>
        <dbReference type="Pfam" id="PF11806"/>
    </source>
</evidence>
<dbReference type="Gene3D" id="2.60.40.10">
    <property type="entry name" value="Immunoglobulins"/>
    <property type="match status" value="1"/>
</dbReference>
<dbReference type="InterPro" id="IPR050583">
    <property type="entry name" value="Mycobacterial_A85_antigen"/>
</dbReference>
<dbReference type="PANTHER" id="PTHR48098">
    <property type="entry name" value="ENTEROCHELIN ESTERASE-RELATED"/>
    <property type="match status" value="1"/>
</dbReference>
<comment type="caution">
    <text evidence="6">The sequence shown here is derived from an EMBL/GenBank/DDBJ whole genome shotgun (WGS) entry which is preliminary data.</text>
</comment>
<evidence type="ECO:0000256" key="1">
    <source>
        <dbReference type="ARBA" id="ARBA00004496"/>
    </source>
</evidence>
<evidence type="ECO:0000256" key="4">
    <source>
        <dbReference type="ARBA" id="ARBA00024201"/>
    </source>
</evidence>
<dbReference type="GO" id="GO:0016787">
    <property type="term" value="F:hydrolase activity"/>
    <property type="evidence" value="ECO:0007669"/>
    <property type="project" value="UniProtKB-KW"/>
</dbReference>
<dbReference type="RefSeq" id="WP_372265376.1">
    <property type="nucleotide sequence ID" value="NZ_JBFRUW010000016.1"/>
</dbReference>
<keyword evidence="7" id="KW-1185">Reference proteome</keyword>
<evidence type="ECO:0000313" key="6">
    <source>
        <dbReference type="EMBL" id="MFA0567851.1"/>
    </source>
</evidence>
<comment type="similarity">
    <text evidence="4">Belongs to the Fes family.</text>
</comment>
<name>A0ABV4N9M1_9VIBR</name>
<dbReference type="Gene3D" id="3.40.50.1820">
    <property type="entry name" value="alpha/beta hydrolase"/>
    <property type="match status" value="1"/>
</dbReference>
<comment type="subcellular location">
    <subcellularLocation>
        <location evidence="1">Cytoplasm</location>
    </subcellularLocation>
</comment>
<dbReference type="Pfam" id="PF11806">
    <property type="entry name" value="Enterochelin_N"/>
    <property type="match status" value="1"/>
</dbReference>
<reference evidence="6 7" key="1">
    <citation type="journal article" date="2024" name="ISME J.">
        <title>Tailless and filamentous prophages are predominant in marine Vibrio.</title>
        <authorList>
            <person name="Steensen K."/>
            <person name="Seneca J."/>
            <person name="Bartlau N."/>
            <person name="Yu X.A."/>
            <person name="Hussain F.A."/>
            <person name="Polz M.F."/>
        </authorList>
    </citation>
    <scope>NUCLEOTIDE SEQUENCE [LARGE SCALE GENOMIC DNA]</scope>
    <source>
        <strain evidence="6 7">10N.222.51.A1</strain>
    </source>
</reference>
<feature type="domain" description="Enterochelin esterase N-terminal" evidence="5">
    <location>
        <begin position="188"/>
        <end position="292"/>
    </location>
</feature>
<keyword evidence="3 6" id="KW-0378">Hydrolase</keyword>
<dbReference type="SUPFAM" id="SSF81296">
    <property type="entry name" value="E set domains"/>
    <property type="match status" value="1"/>
</dbReference>
<dbReference type="EMBL" id="JBFRUW010000016">
    <property type="protein sequence ID" value="MFA0567851.1"/>
    <property type="molecule type" value="Genomic_DNA"/>
</dbReference>
<dbReference type="InterPro" id="IPR029058">
    <property type="entry name" value="AB_hydrolase_fold"/>
</dbReference>
<protein>
    <submittedName>
        <fullName evidence="6">Alpha/beta hydrolase</fullName>
    </submittedName>
</protein>
<dbReference type="InterPro" id="IPR014756">
    <property type="entry name" value="Ig_E-set"/>
</dbReference>
<evidence type="ECO:0000313" key="7">
    <source>
        <dbReference type="Proteomes" id="UP001570417"/>
    </source>
</evidence>
<sequence length="554" mass="61619">MRFFLSAILWGSVMPGVSANTLNLEKGLHYKVTSGETIKLQVVKPSYYRGGIKSTQSLNWAGVVDSNGEVIKTLISSPTKEAEIFWLVDRPGNYEIQFVTQKTSTDLSTPSKVSGAPSTNVEVLLKTIPLKNTQYVSPEENSVSPKIQETAHQIQQNLTDTETKFWQYVNTNGGAPLVEFTENNKAIVTFLYKGPVNNVRVLGSPYGGHAHLSQLGKSNIWFRSFEVPVDTRLSYRIAPNVPQIIDTKGREQRRAVLATAQPDPLNQEAIYGAADNLFGLASTVTLSKAPSDAITKPLRNPEGKLFNHIYQGENGGLPRKVTFYEPNDTYQTAKDAPLLILFDGDAYLEKVPTPLILDNLIAQKKIPPMRAIFVNTPVPSLREKELTPNKAYAAFMANELMPWLCLRRDICPKAEDTILSGSSFGGLASMYISLQHPERFGKVLSQSGSFWWAPQSELALYKEHDNWVAQLARSQPQKDIDIYLTAGVFEIKPHPNSILETNRQLYQTLKSKGYSVHLQEAASGHDYFSWQVMLAEGLTSLFTNSKSNTNTNTN</sequence>
<organism evidence="6 7">
    <name type="scientific">Vibrio gallaecicus</name>
    <dbReference type="NCBI Taxonomy" id="552386"/>
    <lineage>
        <taxon>Bacteria</taxon>
        <taxon>Pseudomonadati</taxon>
        <taxon>Pseudomonadota</taxon>
        <taxon>Gammaproteobacteria</taxon>
        <taxon>Vibrionales</taxon>
        <taxon>Vibrionaceae</taxon>
        <taxon>Vibrio</taxon>
    </lineage>
</organism>
<dbReference type="InterPro" id="IPR013783">
    <property type="entry name" value="Ig-like_fold"/>
</dbReference>
<dbReference type="Pfam" id="PF00756">
    <property type="entry name" value="Esterase"/>
    <property type="match status" value="1"/>
</dbReference>